<evidence type="ECO:0000313" key="8">
    <source>
        <dbReference type="Proteomes" id="UP000094795"/>
    </source>
</evidence>
<dbReference type="EMBL" id="LQZT01000034">
    <property type="protein sequence ID" value="OCW56749.1"/>
    <property type="molecule type" value="Genomic_DNA"/>
</dbReference>
<dbReference type="NCBIfam" id="NF006008">
    <property type="entry name" value="PRK08139.1"/>
    <property type="match status" value="1"/>
</dbReference>
<name>A0A1C1YT80_9HYPH</name>
<proteinExistence type="inferred from homology"/>
<dbReference type="CDD" id="cd06558">
    <property type="entry name" value="crotonase-like"/>
    <property type="match status" value="1"/>
</dbReference>
<keyword evidence="4" id="KW-0443">Lipid metabolism</keyword>
<evidence type="ECO:0000256" key="1">
    <source>
        <dbReference type="ARBA" id="ARBA00005254"/>
    </source>
</evidence>
<evidence type="ECO:0000256" key="3">
    <source>
        <dbReference type="ARBA" id="ARBA00022946"/>
    </source>
</evidence>
<keyword evidence="2" id="KW-0276">Fatty acid metabolism</keyword>
<sequence length="274" mass="29857">MTVIELKQDAPDRLVRTRRRGPVLRLEMNNPPANALSIAMMEALKAEFDAAAGDASVRVVILAAATPGKLFCAGHDLKELTAHRAEADRGRAFFERTMKLCAELMQTIVHLPKPVIAEVDGLATAAGCQLVASCDLAMCTDTSAFCTPGVNIGLFCSTPMVALSRNVHRKQAMEMLLTGETIDASTAKEFGLVNRIMPRQYLDQVVQKYAEVIASKSPLTVKIGKEAFYRQAEMSLADAYEYTASVMVENMLARDAEEGVGAFIAKRKPEWTGE</sequence>
<dbReference type="PANTHER" id="PTHR43602">
    <property type="match status" value="1"/>
</dbReference>
<evidence type="ECO:0000256" key="6">
    <source>
        <dbReference type="ARBA" id="ARBA00040545"/>
    </source>
</evidence>
<protein>
    <recommendedName>
        <fullName evidence="6">Enoyl-CoA hydratase domain-containing protein 3, mitochondrial</fullName>
    </recommendedName>
</protein>
<dbReference type="Gene3D" id="1.10.12.10">
    <property type="entry name" value="Lyase 2-enoyl-coa Hydratase, Chain A, domain 2"/>
    <property type="match status" value="1"/>
</dbReference>
<dbReference type="OrthoDB" id="9775794at2"/>
<organism evidence="7 8">
    <name type="scientific">Hoeflea olei</name>
    <dbReference type="NCBI Taxonomy" id="1480615"/>
    <lineage>
        <taxon>Bacteria</taxon>
        <taxon>Pseudomonadati</taxon>
        <taxon>Pseudomonadota</taxon>
        <taxon>Alphaproteobacteria</taxon>
        <taxon>Hyphomicrobiales</taxon>
        <taxon>Rhizobiaceae</taxon>
        <taxon>Hoeflea</taxon>
    </lineage>
</organism>
<dbReference type="Proteomes" id="UP000094795">
    <property type="component" value="Unassembled WGS sequence"/>
</dbReference>
<dbReference type="PANTHER" id="PTHR43602:SF1">
    <property type="entry name" value="ENOYL-COA HYDRATASE DOMAIN-CONTAINING PROTEIN 3, MITOCHONDRIAL"/>
    <property type="match status" value="1"/>
</dbReference>
<dbReference type="InterPro" id="IPR001753">
    <property type="entry name" value="Enoyl-CoA_hydra/iso"/>
</dbReference>
<comment type="function">
    <text evidence="5">May play a role in fatty acid biosynthesis and insulin sensitivity.</text>
</comment>
<dbReference type="Gene3D" id="3.90.226.10">
    <property type="entry name" value="2-enoyl-CoA Hydratase, Chain A, domain 1"/>
    <property type="match status" value="1"/>
</dbReference>
<dbReference type="GO" id="GO:0006631">
    <property type="term" value="P:fatty acid metabolic process"/>
    <property type="evidence" value="ECO:0007669"/>
    <property type="project" value="UniProtKB-KW"/>
</dbReference>
<dbReference type="AlphaFoldDB" id="A0A1C1YT80"/>
<dbReference type="SUPFAM" id="SSF52096">
    <property type="entry name" value="ClpP/crotonase"/>
    <property type="match status" value="1"/>
</dbReference>
<dbReference type="InterPro" id="IPR029045">
    <property type="entry name" value="ClpP/crotonase-like_dom_sf"/>
</dbReference>
<keyword evidence="8" id="KW-1185">Reference proteome</keyword>
<evidence type="ECO:0000256" key="4">
    <source>
        <dbReference type="ARBA" id="ARBA00023098"/>
    </source>
</evidence>
<evidence type="ECO:0000256" key="5">
    <source>
        <dbReference type="ARBA" id="ARBA00037410"/>
    </source>
</evidence>
<dbReference type="InterPro" id="IPR052377">
    <property type="entry name" value="Mitochondrial_ECH-domain"/>
</dbReference>
<reference evidence="7 8" key="1">
    <citation type="submission" date="2015-12" db="EMBL/GenBank/DDBJ databases">
        <authorList>
            <person name="Shamseldin A."/>
            <person name="Moawad H."/>
            <person name="Abd El-Rahim W.M."/>
            <person name="Sadowsky M.J."/>
        </authorList>
    </citation>
    <scope>NUCLEOTIDE SEQUENCE [LARGE SCALE GENOMIC DNA]</scope>
    <source>
        <strain evidence="7 8">JC234</strain>
    </source>
</reference>
<dbReference type="InterPro" id="IPR014748">
    <property type="entry name" value="Enoyl-CoA_hydra_C"/>
</dbReference>
<evidence type="ECO:0000256" key="2">
    <source>
        <dbReference type="ARBA" id="ARBA00022832"/>
    </source>
</evidence>
<dbReference type="RefSeq" id="WP_066181516.1">
    <property type="nucleotide sequence ID" value="NZ_LQZT01000034.1"/>
</dbReference>
<gene>
    <name evidence="7" type="ORF">AWJ14_17655</name>
</gene>
<dbReference type="Pfam" id="PF00378">
    <property type="entry name" value="ECH_1"/>
    <property type="match status" value="1"/>
</dbReference>
<comment type="caution">
    <text evidence="7">The sequence shown here is derived from an EMBL/GenBank/DDBJ whole genome shotgun (WGS) entry which is preliminary data.</text>
</comment>
<evidence type="ECO:0000313" key="7">
    <source>
        <dbReference type="EMBL" id="OCW56749.1"/>
    </source>
</evidence>
<comment type="similarity">
    <text evidence="1">Belongs to the enoyl-CoA hydratase/isomerase family.</text>
</comment>
<dbReference type="STRING" id="1480615.AWJ14_17655"/>
<keyword evidence="3" id="KW-0809">Transit peptide</keyword>
<dbReference type="GO" id="GO:0016836">
    <property type="term" value="F:hydro-lyase activity"/>
    <property type="evidence" value="ECO:0007669"/>
    <property type="project" value="TreeGrafter"/>
</dbReference>
<accession>A0A1C1YT80</accession>